<reference evidence="2" key="1">
    <citation type="submission" date="2018-10" db="EMBL/GenBank/DDBJ databases">
        <title>Effector identification in a new, highly contiguous assembly of the strawberry crown rot pathogen Phytophthora cactorum.</title>
        <authorList>
            <person name="Armitage A.D."/>
            <person name="Nellist C.F."/>
            <person name="Bates H."/>
            <person name="Vickerstaff R.J."/>
            <person name="Harrison R.J."/>
        </authorList>
    </citation>
    <scope>NUCLEOTIDE SEQUENCE</scope>
    <source>
        <strain evidence="2">4040</strain>
    </source>
</reference>
<dbReference type="AlphaFoldDB" id="A0A8T1CYH9"/>
<evidence type="ECO:0000256" key="1">
    <source>
        <dbReference type="SAM" id="MobiDB-lite"/>
    </source>
</evidence>
<evidence type="ECO:0000313" key="3">
    <source>
        <dbReference type="Proteomes" id="UP000736787"/>
    </source>
</evidence>
<accession>A0A8T1CYH9</accession>
<organism evidence="2 3">
    <name type="scientific">Phytophthora cactorum</name>
    <dbReference type="NCBI Taxonomy" id="29920"/>
    <lineage>
        <taxon>Eukaryota</taxon>
        <taxon>Sar</taxon>
        <taxon>Stramenopiles</taxon>
        <taxon>Oomycota</taxon>
        <taxon>Peronosporomycetes</taxon>
        <taxon>Peronosporales</taxon>
        <taxon>Peronosporaceae</taxon>
        <taxon>Phytophthora</taxon>
    </lineage>
</organism>
<protein>
    <submittedName>
        <fullName evidence="2">Uncharacterized protein</fullName>
    </submittedName>
</protein>
<evidence type="ECO:0000313" key="2">
    <source>
        <dbReference type="EMBL" id="KAG2931316.1"/>
    </source>
</evidence>
<sequence length="68" mass="7668">MDVLLVSAWASGELWNVSLLSRTRVRGHLQETAQRPDVWETFWRATGDEDWTPRGAEAGDEVSGRQAL</sequence>
<gene>
    <name evidence="2" type="ORF">PC117_g13492</name>
</gene>
<proteinExistence type="predicted"/>
<feature type="region of interest" description="Disordered" evidence="1">
    <location>
        <begin position="49"/>
        <end position="68"/>
    </location>
</feature>
<dbReference type="Proteomes" id="UP000736787">
    <property type="component" value="Unassembled WGS sequence"/>
</dbReference>
<dbReference type="EMBL" id="RCMK01000396">
    <property type="protein sequence ID" value="KAG2931316.1"/>
    <property type="molecule type" value="Genomic_DNA"/>
</dbReference>
<comment type="caution">
    <text evidence="2">The sequence shown here is derived from an EMBL/GenBank/DDBJ whole genome shotgun (WGS) entry which is preliminary data.</text>
</comment>
<name>A0A8T1CYH9_9STRA</name>